<comment type="caution">
    <text evidence="2">The sequence shown here is derived from an EMBL/GenBank/DDBJ whole genome shotgun (WGS) entry which is preliminary data.</text>
</comment>
<dbReference type="InterPro" id="IPR010371">
    <property type="entry name" value="YBR137W-like"/>
</dbReference>
<dbReference type="InterPro" id="IPR038084">
    <property type="entry name" value="PduO/GlcC-like_sf"/>
</dbReference>
<dbReference type="EMBL" id="QFZK01000001">
    <property type="protein sequence ID" value="RFO98685.1"/>
    <property type="molecule type" value="Genomic_DNA"/>
</dbReference>
<dbReference type="PANTHER" id="PTHR28255:SF1">
    <property type="entry name" value="UPF0303 PROTEIN YBR137W"/>
    <property type="match status" value="1"/>
</dbReference>
<dbReference type="InterPro" id="IPR005624">
    <property type="entry name" value="PduO/GlcC-like"/>
</dbReference>
<proteinExistence type="inferred from homology"/>
<name>A0A3E1RH24_9BURK</name>
<evidence type="ECO:0000256" key="1">
    <source>
        <dbReference type="HAMAP-Rule" id="MF_00761"/>
    </source>
</evidence>
<dbReference type="AlphaFoldDB" id="A0A3E1RH24"/>
<dbReference type="SUPFAM" id="SSF143744">
    <property type="entry name" value="GlcG-like"/>
    <property type="match status" value="1"/>
</dbReference>
<organism evidence="2 3">
    <name type="scientific">Rhodoferax lacus</name>
    <dbReference type="NCBI Taxonomy" id="2184758"/>
    <lineage>
        <taxon>Bacteria</taxon>
        <taxon>Pseudomonadati</taxon>
        <taxon>Pseudomonadota</taxon>
        <taxon>Betaproteobacteria</taxon>
        <taxon>Burkholderiales</taxon>
        <taxon>Comamonadaceae</taxon>
        <taxon>Rhodoferax</taxon>
    </lineage>
</organism>
<dbReference type="OrthoDB" id="9815315at2"/>
<protein>
    <recommendedName>
        <fullName evidence="1">UPF0303 protein DIC66_02025</fullName>
    </recommendedName>
</protein>
<sequence length="164" mass="17913">MNLLDKDLQRLALQEQLLVLERFDEATAWELGLSIKALCEARKQALTIEIRRAKETLFFYAMPGTTPNNAEWARRKRNTVDLLQRSSYSVGLAHQKDNSSLPQKTGVALADFAEHGGSFPIRVKGVGCVGTVTVSGVPQREDHAIVVEALAALCGVPLADVALD</sequence>
<accession>A0A3E1RH24</accession>
<gene>
    <name evidence="2" type="ORF">DIC66_02025</name>
</gene>
<dbReference type="NCBIfam" id="NF002696">
    <property type="entry name" value="PRK02487.1-5"/>
    <property type="match status" value="1"/>
</dbReference>
<dbReference type="Proteomes" id="UP000260665">
    <property type="component" value="Unassembled WGS sequence"/>
</dbReference>
<dbReference type="PIRSF" id="PIRSF008757">
    <property type="entry name" value="UCP008757"/>
    <property type="match status" value="1"/>
</dbReference>
<evidence type="ECO:0000313" key="2">
    <source>
        <dbReference type="EMBL" id="RFO98685.1"/>
    </source>
</evidence>
<evidence type="ECO:0000313" key="3">
    <source>
        <dbReference type="Proteomes" id="UP000260665"/>
    </source>
</evidence>
<comment type="similarity">
    <text evidence="1">Belongs to the UPF0303 family.</text>
</comment>
<dbReference type="Pfam" id="PF03928">
    <property type="entry name" value="HbpS-like"/>
    <property type="match status" value="1"/>
</dbReference>
<dbReference type="PANTHER" id="PTHR28255">
    <property type="match status" value="1"/>
</dbReference>
<dbReference type="RefSeq" id="WP_117173520.1">
    <property type="nucleotide sequence ID" value="NZ_QFZK01000001.1"/>
</dbReference>
<dbReference type="Gene3D" id="3.30.450.150">
    <property type="entry name" value="Haem-degrading domain"/>
    <property type="match status" value="1"/>
</dbReference>
<reference evidence="2 3" key="1">
    <citation type="submission" date="2018-05" db="EMBL/GenBank/DDBJ databases">
        <title>Rhodoferax soyangensis sp.nov., isolated from an oligotrophic freshwater lake.</title>
        <authorList>
            <person name="Park M."/>
        </authorList>
    </citation>
    <scope>NUCLEOTIDE SEQUENCE [LARGE SCALE GENOMIC DNA]</scope>
    <source>
        <strain evidence="2 3">IMCC26218</strain>
    </source>
</reference>
<keyword evidence="3" id="KW-1185">Reference proteome</keyword>
<dbReference type="HAMAP" id="MF_00761">
    <property type="entry name" value="UPF0303"/>
    <property type="match status" value="1"/>
</dbReference>